<proteinExistence type="predicted"/>
<organism evidence="2 3">
    <name type="scientific">Oxytricha trifallax</name>
    <dbReference type="NCBI Taxonomy" id="1172189"/>
    <lineage>
        <taxon>Eukaryota</taxon>
        <taxon>Sar</taxon>
        <taxon>Alveolata</taxon>
        <taxon>Ciliophora</taxon>
        <taxon>Intramacronucleata</taxon>
        <taxon>Spirotrichea</taxon>
        <taxon>Stichotrichia</taxon>
        <taxon>Sporadotrichida</taxon>
        <taxon>Oxytrichidae</taxon>
        <taxon>Oxytrichinae</taxon>
        <taxon>Oxytricha</taxon>
    </lineage>
</organism>
<reference evidence="3" key="1">
    <citation type="journal article" date="2014" name="Cell">
        <title>The Architecture of a Scrambled Genome Reveals Massive Levels of Genomic Rearrangement during Development.</title>
        <authorList>
            <person name="Chen X."/>
            <person name="Bracht J.R."/>
            <person name="Goldman A.D."/>
            <person name="Dolzhenko E."/>
            <person name="Clay D.M."/>
            <person name="Swart E.C."/>
            <person name="Perlman D.H."/>
            <person name="Doak T.G."/>
            <person name="Stuart A."/>
            <person name="Amemiya C.T."/>
            <person name="Sebra R.P."/>
            <person name="Landweber L.F."/>
        </authorList>
    </citation>
    <scope>NUCLEOTIDE SEQUENCE [LARGE SCALE GENOMIC DNA]</scope>
    <source>
        <strain evidence="3">JRB310</strain>
    </source>
</reference>
<accession>A0A073I006</accession>
<dbReference type="Proteomes" id="UP000053232">
    <property type="component" value="Unassembled WGS sequence"/>
</dbReference>
<gene>
    <name evidence="2" type="ORF">OXYTRIMIC_586</name>
</gene>
<comment type="caution">
    <text evidence="2">The sequence shown here is derived from an EMBL/GenBank/DDBJ whole genome shotgun (WGS) entry which is preliminary data.</text>
</comment>
<keyword evidence="3" id="KW-1185">Reference proteome</keyword>
<dbReference type="Gene3D" id="1.10.30.10">
    <property type="entry name" value="High mobility group box domain"/>
    <property type="match status" value="1"/>
</dbReference>
<name>A0A073I006_9SPIT</name>
<dbReference type="InterPro" id="IPR036910">
    <property type="entry name" value="HMG_box_dom_sf"/>
</dbReference>
<evidence type="ECO:0000313" key="2">
    <source>
        <dbReference type="EMBL" id="KEJ82816.1"/>
    </source>
</evidence>
<dbReference type="SUPFAM" id="SSF47095">
    <property type="entry name" value="HMG-box"/>
    <property type="match status" value="1"/>
</dbReference>
<dbReference type="AlphaFoldDB" id="A0A073I006"/>
<sequence length="264" mass="31118">MFNSLEQQWFGQSMRRITDFLQEVKHDYIQHNLPLFEQYMTPEQLQEFQYQQQINLQQFQHPQDPLQLMMAGGNNSSVSQQLFQDGDNYMMQSNHENQNILNQIDKDGKMDGKKKKKKSKLDREDPLRLKKVTGYMLFLRDISDQASHEVKNLGANPMLEITKYGGDKWVKLPNEIKTLYNKIGIYMQSNPPTFFSDIYTKECIEYLKRQVNFPYEYLDSKYEGFKPKCYGGPFRSIAERSIIKNEPLSQSGRKSSGGYNTYYD</sequence>
<protein>
    <submittedName>
        <fullName evidence="2">Uncharacterized protein</fullName>
    </submittedName>
</protein>
<evidence type="ECO:0000313" key="3">
    <source>
        <dbReference type="Proteomes" id="UP000053232"/>
    </source>
</evidence>
<dbReference type="EMBL" id="ARYC01003707">
    <property type="protein sequence ID" value="KEJ82816.1"/>
    <property type="molecule type" value="Genomic_DNA"/>
</dbReference>
<evidence type="ECO:0000256" key="1">
    <source>
        <dbReference type="SAM" id="MobiDB-lite"/>
    </source>
</evidence>
<feature type="region of interest" description="Disordered" evidence="1">
    <location>
        <begin position="102"/>
        <end position="123"/>
    </location>
</feature>